<dbReference type="KEGG" id="hhk:HH1059_12390"/>
<reference evidence="1" key="1">
    <citation type="submission" date="2016-02" db="EMBL/GenBank/DDBJ databases">
        <title>Halorhodospira halochloris DSM-1059 complete genome, version 2.</title>
        <authorList>
            <person name="Tsukatani Y."/>
        </authorList>
    </citation>
    <scope>NUCLEOTIDE SEQUENCE</scope>
    <source>
        <strain evidence="1">DSM 1059</strain>
    </source>
</reference>
<evidence type="ECO:0000313" key="1">
    <source>
        <dbReference type="EMBL" id="BAU57938.1"/>
    </source>
</evidence>
<dbReference type="AlphaFoldDB" id="A0A110B563"/>
<dbReference type="OrthoDB" id="5739715at2"/>
<dbReference type="EMBL" id="AP017372">
    <property type="protein sequence ID" value="BAU57938.1"/>
    <property type="molecule type" value="Genomic_DNA"/>
</dbReference>
<dbReference type="RefSeq" id="WP_096409292.1">
    <property type="nucleotide sequence ID" value="NZ_AP017372.2"/>
</dbReference>
<dbReference type="Proteomes" id="UP000218890">
    <property type="component" value="Chromosome"/>
</dbReference>
<sequence>MAEEQEQQTRTVMIDGVEYKLGDLSENARQQLVNLRVAECVSGFGKPYKIGGGFRHTNTFLRSTAMSFSLQVVN</sequence>
<accession>A0A110B563</accession>
<gene>
    <name evidence="1" type="ORF">HH1059_12390</name>
</gene>
<name>A0A110B563_HALHR</name>
<proteinExistence type="predicted"/>
<protein>
    <submittedName>
        <fullName evidence="1">Uncharacterized protein</fullName>
    </submittedName>
</protein>
<organism evidence="1 2">
    <name type="scientific">Halorhodospira halochloris</name>
    <name type="common">Ectothiorhodospira halochloris</name>
    <dbReference type="NCBI Taxonomy" id="1052"/>
    <lineage>
        <taxon>Bacteria</taxon>
        <taxon>Pseudomonadati</taxon>
        <taxon>Pseudomonadota</taxon>
        <taxon>Gammaproteobacteria</taxon>
        <taxon>Chromatiales</taxon>
        <taxon>Ectothiorhodospiraceae</taxon>
        <taxon>Halorhodospira</taxon>
    </lineage>
</organism>
<evidence type="ECO:0000313" key="2">
    <source>
        <dbReference type="Proteomes" id="UP000218890"/>
    </source>
</evidence>
<keyword evidence="2" id="KW-1185">Reference proteome</keyword>